<feature type="domain" description="DUF6199" evidence="2">
    <location>
        <begin position="9"/>
        <end position="59"/>
    </location>
</feature>
<dbReference type="EMBL" id="MPTB01000002">
    <property type="protein sequence ID" value="OMD53081.1"/>
    <property type="molecule type" value="Genomic_DNA"/>
</dbReference>
<dbReference type="RefSeq" id="WP_076109139.1">
    <property type="nucleotide sequence ID" value="NZ_MPTB01000002.1"/>
</dbReference>
<feature type="transmembrane region" description="Helical" evidence="1">
    <location>
        <begin position="6"/>
        <end position="26"/>
    </location>
</feature>
<evidence type="ECO:0000256" key="1">
    <source>
        <dbReference type="SAM" id="Phobius"/>
    </source>
</evidence>
<dbReference type="Pfam" id="PF19701">
    <property type="entry name" value="DUF6199"/>
    <property type="match status" value="1"/>
</dbReference>
<reference evidence="3 4" key="1">
    <citation type="submission" date="2016-10" db="EMBL/GenBank/DDBJ databases">
        <title>Paenibacillus species isolates.</title>
        <authorList>
            <person name="Beno S.M."/>
        </authorList>
    </citation>
    <scope>NUCLEOTIDE SEQUENCE [LARGE SCALE GENOMIC DNA]</scope>
    <source>
        <strain evidence="3 4">FSL H7-0744</strain>
    </source>
</reference>
<gene>
    <name evidence="3" type="ORF">BSK56_02295</name>
</gene>
<dbReference type="Proteomes" id="UP000187412">
    <property type="component" value="Unassembled WGS sequence"/>
</dbReference>
<evidence type="ECO:0000313" key="3">
    <source>
        <dbReference type="EMBL" id="OMD53081.1"/>
    </source>
</evidence>
<proteinExistence type="predicted"/>
<feature type="transmembrane region" description="Helical" evidence="1">
    <location>
        <begin position="38"/>
        <end position="59"/>
    </location>
</feature>
<evidence type="ECO:0000259" key="2">
    <source>
        <dbReference type="Pfam" id="PF19701"/>
    </source>
</evidence>
<dbReference type="InterPro" id="IPR045679">
    <property type="entry name" value="DUF6199"/>
</dbReference>
<keyword evidence="1" id="KW-0472">Membrane</keyword>
<organism evidence="3 4">
    <name type="scientific">Paenibacillus borealis</name>
    <dbReference type="NCBI Taxonomy" id="160799"/>
    <lineage>
        <taxon>Bacteria</taxon>
        <taxon>Bacillati</taxon>
        <taxon>Bacillota</taxon>
        <taxon>Bacilli</taxon>
        <taxon>Bacillales</taxon>
        <taxon>Paenibacillaceae</taxon>
        <taxon>Paenibacillus</taxon>
    </lineage>
</organism>
<keyword evidence="4" id="KW-1185">Reference proteome</keyword>
<keyword evidence="1" id="KW-0812">Transmembrane</keyword>
<comment type="caution">
    <text evidence="3">The sequence shown here is derived from an EMBL/GenBank/DDBJ whole genome shotgun (WGS) entry which is preliminary data.</text>
</comment>
<evidence type="ECO:0000313" key="4">
    <source>
        <dbReference type="Proteomes" id="UP000187412"/>
    </source>
</evidence>
<keyword evidence="1" id="KW-1133">Transmembrane helix</keyword>
<sequence length="67" mass="7683">MILFKIVPIFFIIAGAFYTVFPKVGWELRRFSRGTPSPMTLLFIRVVGVFCMIIGFALFNSFQEFGP</sequence>
<accession>A0ABX3HQB4</accession>
<protein>
    <recommendedName>
        <fullName evidence="2">DUF6199 domain-containing protein</fullName>
    </recommendedName>
</protein>
<name>A0ABX3HQB4_PAEBO</name>